<organism evidence="2 3">
    <name type="scientific">Ureibacillus xyleni</name>
    <dbReference type="NCBI Taxonomy" id="614648"/>
    <lineage>
        <taxon>Bacteria</taxon>
        <taxon>Bacillati</taxon>
        <taxon>Bacillota</taxon>
        <taxon>Bacilli</taxon>
        <taxon>Bacillales</taxon>
        <taxon>Caryophanaceae</taxon>
        <taxon>Ureibacillus</taxon>
    </lineage>
</organism>
<proteinExistence type="predicted"/>
<feature type="transmembrane region" description="Helical" evidence="1">
    <location>
        <begin position="50"/>
        <end position="66"/>
    </location>
</feature>
<evidence type="ECO:0000256" key="1">
    <source>
        <dbReference type="SAM" id="Phobius"/>
    </source>
</evidence>
<feature type="transmembrane region" description="Helical" evidence="1">
    <location>
        <begin position="6"/>
        <end position="22"/>
    </location>
</feature>
<dbReference type="OrthoDB" id="2879970at2"/>
<protein>
    <submittedName>
        <fullName evidence="2">Uncharacterized protein</fullName>
    </submittedName>
</protein>
<feature type="transmembrane region" description="Helical" evidence="1">
    <location>
        <begin position="73"/>
        <end position="94"/>
    </location>
</feature>
<keyword evidence="3" id="KW-1185">Reference proteome</keyword>
<dbReference type="RefSeq" id="WP_097073889.1">
    <property type="nucleotide sequence ID" value="NZ_OBMQ01000007.1"/>
</dbReference>
<keyword evidence="1" id="KW-1133">Transmembrane helix</keyword>
<name>A0A285SY84_9BACL</name>
<accession>A0A285SY84</accession>
<evidence type="ECO:0000313" key="3">
    <source>
        <dbReference type="Proteomes" id="UP000219636"/>
    </source>
</evidence>
<keyword evidence="1" id="KW-0812">Transmembrane</keyword>
<dbReference type="EMBL" id="OBMQ01000007">
    <property type="protein sequence ID" value="SOC13354.1"/>
    <property type="molecule type" value="Genomic_DNA"/>
</dbReference>
<reference evidence="3" key="1">
    <citation type="submission" date="2017-08" db="EMBL/GenBank/DDBJ databases">
        <authorList>
            <person name="Varghese N."/>
            <person name="Submissions S."/>
        </authorList>
    </citation>
    <scope>NUCLEOTIDE SEQUENCE [LARGE SCALE GENOMIC DNA]</scope>
    <source>
        <strain evidence="3">JC22</strain>
    </source>
</reference>
<dbReference type="Proteomes" id="UP000219636">
    <property type="component" value="Unassembled WGS sequence"/>
</dbReference>
<dbReference type="AlphaFoldDB" id="A0A285SY84"/>
<evidence type="ECO:0000313" key="2">
    <source>
        <dbReference type="EMBL" id="SOC13354.1"/>
    </source>
</evidence>
<feature type="transmembrane region" description="Helical" evidence="1">
    <location>
        <begin position="27"/>
        <end position="44"/>
    </location>
</feature>
<sequence length="95" mass="10944">MGIFFWPFMIASIVLSVMAIASKKASLLVITFILFIPISLYLAATPRFEWWGMVFPLFYLGAAYFLRKNIRWLSAMLISPNILLIGWIGFTVMFQ</sequence>
<keyword evidence="1" id="KW-0472">Membrane</keyword>
<gene>
    <name evidence="2" type="ORF">SAMN05880501_107164</name>
</gene>